<dbReference type="PIRSF" id="PIRSF005962">
    <property type="entry name" value="Pept_M20D_amidohydro"/>
    <property type="match status" value="1"/>
</dbReference>
<dbReference type="SUPFAM" id="SSF55031">
    <property type="entry name" value="Bacterial exopeptidase dimerisation domain"/>
    <property type="match status" value="1"/>
</dbReference>
<dbReference type="NCBIfam" id="TIGR01891">
    <property type="entry name" value="amidohydrolases"/>
    <property type="match status" value="1"/>
</dbReference>
<keyword evidence="1" id="KW-0479">Metal-binding</keyword>
<gene>
    <name evidence="3" type="ORF">H9L42_08490</name>
</gene>
<feature type="binding site" evidence="1">
    <location>
        <position position="153"/>
    </location>
    <ligand>
        <name>Mn(2+)</name>
        <dbReference type="ChEBI" id="CHEBI:29035"/>
        <label>2</label>
    </ligand>
</feature>
<sequence length="373" mass="41903">MDYLQQLTLHRRELHKIPEVNRELPKTKAYLRSVLDTLDCEITEVMESGLCAYFDRGRETTTAYRADMDALPVTEANTHDYISCHEGNMHACGHDAHMAMVLALAQYVDTQKDLPCNVLCVFQPAEETTGGAKEICETGVLEKYNVNRIFGIHMWPFAEAGSISSKPGPMMPRSSEITIEVFGRSSHATAPEKGIDALYIGCRYIEQVYEKHRLLTPPNPSPEERTIIQICKMESGTARNVISGYSDLLGTMRAFSDTDFAKLVGILEDTAVDLSKKYQCRIEALHSEGYPPVVNNPELYQQILPSLRQALNYQEMETPAMISEDYSFYGLRVPSVFFFLGTGTGIALHSNNFDFDETVLLQGLELYKTLLKA</sequence>
<evidence type="ECO:0000313" key="4">
    <source>
        <dbReference type="Proteomes" id="UP000602647"/>
    </source>
</evidence>
<dbReference type="Gene3D" id="3.40.630.10">
    <property type="entry name" value="Zn peptidases"/>
    <property type="match status" value="1"/>
</dbReference>
<dbReference type="InterPro" id="IPR036264">
    <property type="entry name" value="Bact_exopeptidase_dim_dom"/>
</dbReference>
<dbReference type="EMBL" id="JACRYT010000007">
    <property type="protein sequence ID" value="MBC6679864.1"/>
    <property type="molecule type" value="Genomic_DNA"/>
</dbReference>
<organism evidence="3 4">
    <name type="scientific">Zhenpiania hominis</name>
    <dbReference type="NCBI Taxonomy" id="2763644"/>
    <lineage>
        <taxon>Bacteria</taxon>
        <taxon>Bacillati</taxon>
        <taxon>Bacillota</taxon>
        <taxon>Clostridia</taxon>
        <taxon>Peptostreptococcales</taxon>
        <taxon>Anaerovoracaceae</taxon>
        <taxon>Zhenpiania</taxon>
    </lineage>
</organism>
<dbReference type="GO" id="GO:0046872">
    <property type="term" value="F:metal ion binding"/>
    <property type="evidence" value="ECO:0007669"/>
    <property type="project" value="UniProtKB-KW"/>
</dbReference>
<keyword evidence="4" id="KW-1185">Reference proteome</keyword>
<comment type="caution">
    <text evidence="3">The sequence shown here is derived from an EMBL/GenBank/DDBJ whole genome shotgun (WGS) entry which is preliminary data.</text>
</comment>
<dbReference type="PANTHER" id="PTHR11014:SF63">
    <property type="entry name" value="METALLOPEPTIDASE, PUTATIVE (AFU_ORTHOLOGUE AFUA_6G09600)-RELATED"/>
    <property type="match status" value="1"/>
</dbReference>
<dbReference type="Pfam" id="PF07687">
    <property type="entry name" value="M20_dimer"/>
    <property type="match status" value="1"/>
</dbReference>
<dbReference type="InterPro" id="IPR011650">
    <property type="entry name" value="Peptidase_M20_dimer"/>
</dbReference>
<feature type="binding site" evidence="1">
    <location>
        <position position="92"/>
    </location>
    <ligand>
        <name>Mn(2+)</name>
        <dbReference type="ChEBI" id="CHEBI:29035"/>
        <label>2</label>
    </ligand>
</feature>
<feature type="binding site" evidence="1">
    <location>
        <position position="127"/>
    </location>
    <ligand>
        <name>Mn(2+)</name>
        <dbReference type="ChEBI" id="CHEBI:29035"/>
        <label>2</label>
    </ligand>
</feature>
<dbReference type="InterPro" id="IPR017439">
    <property type="entry name" value="Amidohydrolase"/>
</dbReference>
<proteinExistence type="predicted"/>
<protein>
    <submittedName>
        <fullName evidence="3">Amidohydrolase</fullName>
    </submittedName>
</protein>
<dbReference type="Gene3D" id="3.30.70.360">
    <property type="match status" value="1"/>
</dbReference>
<feature type="binding site" evidence="1">
    <location>
        <position position="94"/>
    </location>
    <ligand>
        <name>Mn(2+)</name>
        <dbReference type="ChEBI" id="CHEBI:29035"/>
        <label>2</label>
    </ligand>
</feature>
<accession>A0A923NMS7</accession>
<dbReference type="Proteomes" id="UP000602647">
    <property type="component" value="Unassembled WGS sequence"/>
</dbReference>
<dbReference type="AlphaFoldDB" id="A0A923NMS7"/>
<dbReference type="SUPFAM" id="SSF53187">
    <property type="entry name" value="Zn-dependent exopeptidases"/>
    <property type="match status" value="1"/>
</dbReference>
<dbReference type="RefSeq" id="WP_187302963.1">
    <property type="nucleotide sequence ID" value="NZ_JACRYT010000007.1"/>
</dbReference>
<dbReference type="InterPro" id="IPR002933">
    <property type="entry name" value="Peptidase_M20"/>
</dbReference>
<evidence type="ECO:0000313" key="3">
    <source>
        <dbReference type="EMBL" id="MBC6679864.1"/>
    </source>
</evidence>
<feature type="domain" description="Peptidase M20 dimerisation" evidence="2">
    <location>
        <begin position="177"/>
        <end position="273"/>
    </location>
</feature>
<name>A0A923NMS7_9FIRM</name>
<feature type="binding site" evidence="1">
    <location>
        <position position="349"/>
    </location>
    <ligand>
        <name>Mn(2+)</name>
        <dbReference type="ChEBI" id="CHEBI:29035"/>
        <label>2</label>
    </ligand>
</feature>
<dbReference type="Pfam" id="PF01546">
    <property type="entry name" value="Peptidase_M20"/>
    <property type="match status" value="1"/>
</dbReference>
<comment type="cofactor">
    <cofactor evidence="1">
        <name>Mn(2+)</name>
        <dbReference type="ChEBI" id="CHEBI:29035"/>
    </cofactor>
    <text evidence="1">The Mn(2+) ion enhances activity.</text>
</comment>
<keyword evidence="1" id="KW-0464">Manganese</keyword>
<reference evidence="3" key="1">
    <citation type="submission" date="2020-08" db="EMBL/GenBank/DDBJ databases">
        <title>Genome public.</title>
        <authorList>
            <person name="Liu C."/>
            <person name="Sun Q."/>
        </authorList>
    </citation>
    <scope>NUCLEOTIDE SEQUENCE</scope>
    <source>
        <strain evidence="3">BX12</strain>
    </source>
</reference>
<evidence type="ECO:0000259" key="2">
    <source>
        <dbReference type="Pfam" id="PF07687"/>
    </source>
</evidence>
<evidence type="ECO:0000256" key="1">
    <source>
        <dbReference type="PIRSR" id="PIRSR005962-1"/>
    </source>
</evidence>
<dbReference type="PANTHER" id="PTHR11014">
    <property type="entry name" value="PEPTIDASE M20 FAMILY MEMBER"/>
    <property type="match status" value="1"/>
</dbReference>
<dbReference type="GO" id="GO:0016787">
    <property type="term" value="F:hydrolase activity"/>
    <property type="evidence" value="ECO:0007669"/>
    <property type="project" value="InterPro"/>
</dbReference>